<comment type="caution">
    <text evidence="2">The sequence shown here is derived from an EMBL/GenBank/DDBJ whole genome shotgun (WGS) entry which is preliminary data.</text>
</comment>
<sequence length="242" mass="27810">MNDFPPMIVPVDHTAPVPRRIRAMLANRCVVDTTNALYLWEWRGYPAYYIPVSDIADGLLRDTGQVEQQPRGLARIHEAGHGQARRYDDGLVPGHVTFDWESMDTWFEEDDQVWVHPRSPYHRVDPMRSSRHVKVELDGVVLAESDATVTVFETGLPTRYYFPRHAVNFEHLTPSPTRTQCPYKGRTGEYWSVGDRADLAWSYDFPTVALRPVMGLVAFLNEEVDLTIDGVRLDRVITHFSR</sequence>
<organism evidence="2 3">
    <name type="scientific">Kribbella albertanoniae</name>
    <dbReference type="NCBI Taxonomy" id="1266829"/>
    <lineage>
        <taxon>Bacteria</taxon>
        <taxon>Bacillati</taxon>
        <taxon>Actinomycetota</taxon>
        <taxon>Actinomycetes</taxon>
        <taxon>Propionibacteriales</taxon>
        <taxon>Kribbellaceae</taxon>
        <taxon>Kribbella</taxon>
    </lineage>
</organism>
<reference evidence="2 3" key="1">
    <citation type="submission" date="2019-03" db="EMBL/GenBank/DDBJ databases">
        <title>Draft genome sequences of novel Actinobacteria.</title>
        <authorList>
            <person name="Sahin N."/>
            <person name="Ay H."/>
            <person name="Saygin H."/>
        </authorList>
    </citation>
    <scope>NUCLEOTIDE SEQUENCE [LARGE SCALE GENOMIC DNA]</scope>
    <source>
        <strain evidence="2 3">JCM 30547</strain>
    </source>
</reference>
<dbReference type="Gene3D" id="2.170.150.40">
    <property type="entry name" value="Domain of unknown function (DUF427)"/>
    <property type="match status" value="2"/>
</dbReference>
<evidence type="ECO:0000313" key="3">
    <source>
        <dbReference type="Proteomes" id="UP000295075"/>
    </source>
</evidence>
<feature type="domain" description="DUF427" evidence="1">
    <location>
        <begin position="133"/>
        <end position="221"/>
    </location>
</feature>
<dbReference type="Pfam" id="PF04248">
    <property type="entry name" value="NTP_transf_9"/>
    <property type="match status" value="2"/>
</dbReference>
<accession>A0A4R4QIG9</accession>
<evidence type="ECO:0000313" key="2">
    <source>
        <dbReference type="EMBL" id="TDC35457.1"/>
    </source>
</evidence>
<proteinExistence type="predicted"/>
<dbReference type="PANTHER" id="PTHR34310">
    <property type="entry name" value="DUF427 DOMAIN PROTEIN (AFU_ORTHOLOGUE AFUA_3G02220)"/>
    <property type="match status" value="1"/>
</dbReference>
<dbReference type="RefSeq" id="WP_132400184.1">
    <property type="nucleotide sequence ID" value="NZ_SMKA01000002.1"/>
</dbReference>
<dbReference type="Proteomes" id="UP000295075">
    <property type="component" value="Unassembled WGS sequence"/>
</dbReference>
<dbReference type="OrthoDB" id="285364at2"/>
<keyword evidence="3" id="KW-1185">Reference proteome</keyword>
<dbReference type="InterPro" id="IPR038694">
    <property type="entry name" value="DUF427_sf"/>
</dbReference>
<protein>
    <submittedName>
        <fullName evidence="2">DUF427 domain-containing protein</fullName>
    </submittedName>
</protein>
<evidence type="ECO:0000259" key="1">
    <source>
        <dbReference type="Pfam" id="PF04248"/>
    </source>
</evidence>
<gene>
    <name evidence="2" type="ORF">E1261_00915</name>
</gene>
<feature type="domain" description="DUF427" evidence="1">
    <location>
        <begin position="21"/>
        <end position="69"/>
    </location>
</feature>
<dbReference type="EMBL" id="SMKA01000002">
    <property type="protein sequence ID" value="TDC35457.1"/>
    <property type="molecule type" value="Genomic_DNA"/>
</dbReference>
<dbReference type="AlphaFoldDB" id="A0A4R4QIG9"/>
<dbReference type="PANTHER" id="PTHR34310:SF9">
    <property type="entry name" value="BLR5716 PROTEIN"/>
    <property type="match status" value="1"/>
</dbReference>
<dbReference type="InterPro" id="IPR007361">
    <property type="entry name" value="DUF427"/>
</dbReference>
<name>A0A4R4QIG9_9ACTN</name>